<gene>
    <name evidence="3" type="ORF">DL346_04170</name>
</gene>
<protein>
    <submittedName>
        <fullName evidence="3">Amidohydrolase</fullName>
    </submittedName>
</protein>
<evidence type="ECO:0000256" key="1">
    <source>
        <dbReference type="ARBA" id="ARBA00038310"/>
    </source>
</evidence>
<sequence>MIKIDAHQHYWKLDRGDYGWLTPKAGPVLYRDYAPEDLEPALAQAGVARTIVVQAAATHEETAYMLQLSDTTESIAGVVGWLDVHDPNWRSVLEGFRKHPKFAGIRIMIQDMQDPYESHHPNSLEALRYLAEIMLPVDLLITSGQLPATIELLRQVPGLHAVIDHIGKPQIREGIFEPWASLISEIAKSHPGVYCKLSGMLTEAAHDDWKPEQFTAYVRHIVEAFGTERIMFGSDWPVCLLAGSYQDVCDVLEAALPSSLSEREREALYGGNAASFYKLAL</sequence>
<evidence type="ECO:0000313" key="4">
    <source>
        <dbReference type="Proteomes" id="UP000249260"/>
    </source>
</evidence>
<dbReference type="PANTHER" id="PTHR43569:SF2">
    <property type="entry name" value="AMIDOHYDROLASE-RELATED DOMAIN-CONTAINING PROTEIN"/>
    <property type="match status" value="1"/>
</dbReference>
<proteinExistence type="inferred from homology"/>
<comment type="similarity">
    <text evidence="1">Belongs to the metallo-dependent hydrolases superfamily.</text>
</comment>
<dbReference type="GO" id="GO:0016787">
    <property type="term" value="F:hydrolase activity"/>
    <property type="evidence" value="ECO:0007669"/>
    <property type="project" value="UniProtKB-KW"/>
</dbReference>
<feature type="domain" description="Amidohydrolase-related" evidence="2">
    <location>
        <begin position="4"/>
        <end position="279"/>
    </location>
</feature>
<organism evidence="3 4">
    <name type="scientific">Paenibacillus montanisoli</name>
    <dbReference type="NCBI Taxonomy" id="2081970"/>
    <lineage>
        <taxon>Bacteria</taxon>
        <taxon>Bacillati</taxon>
        <taxon>Bacillota</taxon>
        <taxon>Bacilli</taxon>
        <taxon>Bacillales</taxon>
        <taxon>Paenibacillaceae</taxon>
        <taxon>Paenibacillus</taxon>
    </lineage>
</organism>
<keyword evidence="4" id="KW-1185">Reference proteome</keyword>
<reference evidence="3 4" key="1">
    <citation type="submission" date="2018-06" db="EMBL/GenBank/DDBJ databases">
        <title>Paenibacillus montanisoli sp. nov., isolated from mountain area soil.</title>
        <authorList>
            <person name="Wu M."/>
        </authorList>
    </citation>
    <scope>NUCLEOTIDE SEQUENCE [LARGE SCALE GENOMIC DNA]</scope>
    <source>
        <strain evidence="3 4">RA17</strain>
    </source>
</reference>
<dbReference type="AlphaFoldDB" id="A0A328UBI3"/>
<keyword evidence="3" id="KW-0378">Hydrolase</keyword>
<evidence type="ECO:0000259" key="2">
    <source>
        <dbReference type="Pfam" id="PF04909"/>
    </source>
</evidence>
<evidence type="ECO:0000313" key="3">
    <source>
        <dbReference type="EMBL" id="RAP77674.1"/>
    </source>
</evidence>
<comment type="caution">
    <text evidence="3">The sequence shown here is derived from an EMBL/GenBank/DDBJ whole genome shotgun (WGS) entry which is preliminary data.</text>
</comment>
<dbReference type="EMBL" id="QLUW01000001">
    <property type="protein sequence ID" value="RAP77674.1"/>
    <property type="molecule type" value="Genomic_DNA"/>
</dbReference>
<dbReference type="InterPro" id="IPR052350">
    <property type="entry name" value="Metallo-dep_Lactonases"/>
</dbReference>
<dbReference type="PANTHER" id="PTHR43569">
    <property type="entry name" value="AMIDOHYDROLASE"/>
    <property type="match status" value="1"/>
</dbReference>
<name>A0A328UBI3_9BACL</name>
<dbReference type="Proteomes" id="UP000249260">
    <property type="component" value="Unassembled WGS sequence"/>
</dbReference>
<dbReference type="InterPro" id="IPR032466">
    <property type="entry name" value="Metal_Hydrolase"/>
</dbReference>
<dbReference type="Pfam" id="PF04909">
    <property type="entry name" value="Amidohydro_2"/>
    <property type="match status" value="1"/>
</dbReference>
<dbReference type="OrthoDB" id="5450317at2"/>
<dbReference type="RefSeq" id="WP_112880797.1">
    <property type="nucleotide sequence ID" value="NZ_QLUW01000001.1"/>
</dbReference>
<accession>A0A328UBI3</accession>
<dbReference type="InterPro" id="IPR006680">
    <property type="entry name" value="Amidohydro-rel"/>
</dbReference>
<dbReference type="Gene3D" id="3.20.20.140">
    <property type="entry name" value="Metal-dependent hydrolases"/>
    <property type="match status" value="1"/>
</dbReference>
<dbReference type="SUPFAM" id="SSF51556">
    <property type="entry name" value="Metallo-dependent hydrolases"/>
    <property type="match status" value="1"/>
</dbReference>